<evidence type="ECO:0000256" key="8">
    <source>
        <dbReference type="HAMAP-Rule" id="MF_00197"/>
    </source>
</evidence>
<comment type="subunit">
    <text evidence="8">Homodimer.</text>
</comment>
<comment type="function">
    <text evidence="8">Catalyzes the stereoinversion of LL-2,6-diaminopimelate (L,L-DAP) to meso-diaminopimelate (meso-DAP), a precursor of L-lysine and an essential component of the bacterial peptidoglycan.</text>
</comment>
<dbReference type="NCBIfam" id="TIGR00652">
    <property type="entry name" value="DapF"/>
    <property type="match status" value="1"/>
</dbReference>
<feature type="active site" evidence="9">
    <location>
        <position position="84"/>
    </location>
</feature>
<evidence type="ECO:0000256" key="5">
    <source>
        <dbReference type="ARBA" id="ARBA00023154"/>
    </source>
</evidence>
<gene>
    <name evidence="8" type="primary">dapF</name>
    <name evidence="10" type="ORF">SAMN05660337_0655</name>
</gene>
<accession>A0A1G9CFW4</accession>
<dbReference type="RefSeq" id="WP_092158163.1">
    <property type="nucleotide sequence ID" value="NZ_FNGA01000001.1"/>
</dbReference>
<dbReference type="EC" id="5.1.1.7" evidence="3 8"/>
<feature type="site" description="Could be important to modulate the pK values of the two catalytic cysteine residues" evidence="8">
    <location>
        <position position="209"/>
    </location>
</feature>
<dbReference type="Gene3D" id="3.10.310.10">
    <property type="entry name" value="Diaminopimelate Epimerase, Chain A, domain 1"/>
    <property type="match status" value="2"/>
</dbReference>
<comment type="similarity">
    <text evidence="2 8">Belongs to the diaminopimelate epimerase family.</text>
</comment>
<dbReference type="OrthoDB" id="9805408at2"/>
<evidence type="ECO:0000256" key="4">
    <source>
        <dbReference type="ARBA" id="ARBA00022605"/>
    </source>
</evidence>
<dbReference type="AlphaFoldDB" id="A0A1G9CFW4"/>
<dbReference type="GO" id="GO:0008837">
    <property type="term" value="F:diaminopimelate epimerase activity"/>
    <property type="evidence" value="ECO:0007669"/>
    <property type="project" value="UniProtKB-UniRule"/>
</dbReference>
<reference evidence="11" key="1">
    <citation type="submission" date="2016-10" db="EMBL/GenBank/DDBJ databases">
        <authorList>
            <person name="Varghese N."/>
            <person name="Submissions S."/>
        </authorList>
    </citation>
    <scope>NUCLEOTIDE SEQUENCE [LARGE SCALE GENOMIC DNA]</scope>
    <source>
        <strain evidence="11">DSM 16995</strain>
    </source>
</reference>
<dbReference type="STRING" id="246191.SAMN05660337_0655"/>
<sequence>MSQMFGKSIPFYKMQGCGNDFVVIDNRELGVPVEKMPEWAEKICKRAFGIYADGLFFIENAGEGSGLDFKWQFYNSDGSRAEMCGNASRCVGRLAHALGIAGEQHTFGSDAGPIKVQVFPLQEEVKVQLTEPKDVKLNQTLEIDGVEHHYHFANTGVPHIVVQVADVATVDIKKLGSAFRYHKDFAPAGSNVNFVQIDDNDSLIVRTYERGVEDETYACGTGVSAVQVTLHRLGLTDAAVRVKTSGGEILKVIIEGEGVFLQGGAELTFSGQLFLESLNLDC</sequence>
<name>A0A1G9CFW4_9BACT</name>
<evidence type="ECO:0000256" key="9">
    <source>
        <dbReference type="PROSITE-ProRule" id="PRU10125"/>
    </source>
</evidence>
<dbReference type="HAMAP" id="MF_00197">
    <property type="entry name" value="DAP_epimerase"/>
    <property type="match status" value="1"/>
</dbReference>
<feature type="binding site" evidence="8">
    <location>
        <begin position="85"/>
        <end position="86"/>
    </location>
    <ligand>
        <name>substrate</name>
    </ligand>
</feature>
<keyword evidence="8" id="KW-0963">Cytoplasm</keyword>
<keyword evidence="5 8" id="KW-0457">Lysine biosynthesis</keyword>
<dbReference type="UniPathway" id="UPA00034">
    <property type="reaction ID" value="UER00025"/>
</dbReference>
<dbReference type="Pfam" id="PF01678">
    <property type="entry name" value="DAP_epimerase"/>
    <property type="match status" value="2"/>
</dbReference>
<comment type="subcellular location">
    <subcellularLocation>
        <location evidence="8">Cytoplasm</location>
    </subcellularLocation>
</comment>
<comment type="pathway">
    <text evidence="1 8">Amino-acid biosynthesis; L-lysine biosynthesis via DAP pathway; DL-2,6-diaminopimelate from LL-2,6-diaminopimelate: step 1/1.</text>
</comment>
<dbReference type="PANTHER" id="PTHR31689">
    <property type="entry name" value="DIAMINOPIMELATE EPIMERASE, CHLOROPLASTIC"/>
    <property type="match status" value="1"/>
</dbReference>
<keyword evidence="4 8" id="KW-0028">Amino-acid biosynthesis</keyword>
<dbReference type="InterPro" id="IPR001653">
    <property type="entry name" value="DAP_epimerase_DapF"/>
</dbReference>
<comment type="caution">
    <text evidence="8">Lacks conserved residue(s) required for the propagation of feature annotation.</text>
</comment>
<feature type="site" description="Could be important to modulate the pK values of the two catalytic cysteine residues" evidence="8">
    <location>
        <position position="159"/>
    </location>
</feature>
<comment type="catalytic activity">
    <reaction evidence="7 8">
        <text>(2S,6S)-2,6-diaminopimelate = meso-2,6-diaminopimelate</text>
        <dbReference type="Rhea" id="RHEA:15393"/>
        <dbReference type="ChEBI" id="CHEBI:57609"/>
        <dbReference type="ChEBI" id="CHEBI:57791"/>
        <dbReference type="EC" id="5.1.1.7"/>
    </reaction>
</comment>
<feature type="active site" description="Proton donor" evidence="8">
    <location>
        <position position="84"/>
    </location>
</feature>
<organism evidence="10 11">
    <name type="scientific">Maridesulfovibrio ferrireducens</name>
    <dbReference type="NCBI Taxonomy" id="246191"/>
    <lineage>
        <taxon>Bacteria</taxon>
        <taxon>Pseudomonadati</taxon>
        <taxon>Thermodesulfobacteriota</taxon>
        <taxon>Desulfovibrionia</taxon>
        <taxon>Desulfovibrionales</taxon>
        <taxon>Desulfovibrionaceae</taxon>
        <taxon>Maridesulfovibrio</taxon>
    </lineage>
</organism>
<keyword evidence="11" id="KW-1185">Reference proteome</keyword>
<dbReference type="GO" id="GO:0009089">
    <property type="term" value="P:lysine biosynthetic process via diaminopimelate"/>
    <property type="evidence" value="ECO:0007669"/>
    <property type="project" value="UniProtKB-UniRule"/>
</dbReference>
<evidence type="ECO:0000313" key="10">
    <source>
        <dbReference type="EMBL" id="SDK50315.1"/>
    </source>
</evidence>
<feature type="binding site" evidence="8">
    <location>
        <position position="19"/>
    </location>
    <ligand>
        <name>substrate</name>
    </ligand>
</feature>
<feature type="binding site" evidence="8">
    <location>
        <position position="191"/>
    </location>
    <ligand>
        <name>substrate</name>
    </ligand>
</feature>
<feature type="active site" description="Proton acceptor" evidence="8">
    <location>
        <position position="219"/>
    </location>
</feature>
<dbReference type="PROSITE" id="PS01326">
    <property type="entry name" value="DAP_EPIMERASE"/>
    <property type="match status" value="1"/>
</dbReference>
<dbReference type="Proteomes" id="UP000199053">
    <property type="component" value="Unassembled WGS sequence"/>
</dbReference>
<feature type="binding site" evidence="8">
    <location>
        <begin position="209"/>
        <end position="210"/>
    </location>
    <ligand>
        <name>substrate</name>
    </ligand>
</feature>
<dbReference type="InterPro" id="IPR018510">
    <property type="entry name" value="DAP_epimerase_AS"/>
</dbReference>
<evidence type="ECO:0000256" key="2">
    <source>
        <dbReference type="ARBA" id="ARBA00010219"/>
    </source>
</evidence>
<evidence type="ECO:0000256" key="6">
    <source>
        <dbReference type="ARBA" id="ARBA00023235"/>
    </source>
</evidence>
<evidence type="ECO:0000313" key="11">
    <source>
        <dbReference type="Proteomes" id="UP000199053"/>
    </source>
</evidence>
<protein>
    <recommendedName>
        <fullName evidence="3 8">Diaminopimelate epimerase</fullName>
        <shortName evidence="8">DAP epimerase</shortName>
        <ecNumber evidence="3 8">5.1.1.7</ecNumber>
    </recommendedName>
    <alternativeName>
        <fullName evidence="8">PLP-independent amino acid racemase</fullName>
    </alternativeName>
</protein>
<proteinExistence type="inferred from homology"/>
<evidence type="ECO:0000256" key="3">
    <source>
        <dbReference type="ARBA" id="ARBA00013080"/>
    </source>
</evidence>
<dbReference type="GO" id="GO:0005829">
    <property type="term" value="C:cytosol"/>
    <property type="evidence" value="ECO:0007669"/>
    <property type="project" value="TreeGrafter"/>
</dbReference>
<dbReference type="PANTHER" id="PTHR31689:SF0">
    <property type="entry name" value="DIAMINOPIMELATE EPIMERASE"/>
    <property type="match status" value="1"/>
</dbReference>
<feature type="binding site" evidence="8">
    <location>
        <begin position="220"/>
        <end position="221"/>
    </location>
    <ligand>
        <name>substrate</name>
    </ligand>
</feature>
<dbReference type="SUPFAM" id="SSF54506">
    <property type="entry name" value="Diaminopimelate epimerase-like"/>
    <property type="match status" value="2"/>
</dbReference>
<evidence type="ECO:0000256" key="1">
    <source>
        <dbReference type="ARBA" id="ARBA00005196"/>
    </source>
</evidence>
<feature type="binding site" evidence="8">
    <location>
        <position position="75"/>
    </location>
    <ligand>
        <name>substrate</name>
    </ligand>
</feature>
<evidence type="ECO:0000256" key="7">
    <source>
        <dbReference type="ARBA" id="ARBA00051712"/>
    </source>
</evidence>
<keyword evidence="6 8" id="KW-0413">Isomerase</keyword>
<dbReference type="EMBL" id="FNGA01000001">
    <property type="protein sequence ID" value="SDK50315.1"/>
    <property type="molecule type" value="Genomic_DNA"/>
</dbReference>